<dbReference type="InterPro" id="IPR011709">
    <property type="entry name" value="DEAD-box_helicase_OB_fold"/>
</dbReference>
<dbReference type="PROSITE" id="PS51192">
    <property type="entry name" value="HELICASE_ATP_BIND_1"/>
    <property type="match status" value="1"/>
</dbReference>
<evidence type="ECO:0000256" key="2">
    <source>
        <dbReference type="ARBA" id="ARBA00022801"/>
    </source>
</evidence>
<dbReference type="PANTHER" id="PTHR18934:SF267">
    <property type="entry name" value="ATP-DEPENDENT RNA HELICASE YLR419W-RELATED"/>
    <property type="match status" value="1"/>
</dbReference>
<name>A0ABQ6N609_9STRA</name>
<dbReference type="PROSITE" id="PS51194">
    <property type="entry name" value="HELICASE_CTER"/>
    <property type="match status" value="1"/>
</dbReference>
<keyword evidence="2" id="KW-0378">Hydrolase</keyword>
<keyword evidence="8" id="KW-1185">Reference proteome</keyword>
<evidence type="ECO:0000313" key="8">
    <source>
        <dbReference type="Proteomes" id="UP001165060"/>
    </source>
</evidence>
<evidence type="ECO:0000259" key="5">
    <source>
        <dbReference type="PROSITE" id="PS51192"/>
    </source>
</evidence>
<keyword evidence="3" id="KW-0347">Helicase</keyword>
<comment type="caution">
    <text evidence="7">The sequence shown here is derived from an EMBL/GenBank/DDBJ whole genome shotgun (WGS) entry which is preliminary data.</text>
</comment>
<dbReference type="Proteomes" id="UP001165060">
    <property type="component" value="Unassembled WGS sequence"/>
</dbReference>
<dbReference type="Pfam" id="PF26026">
    <property type="entry name" value="RNA_hel_CTD"/>
    <property type="match status" value="1"/>
</dbReference>
<evidence type="ECO:0008006" key="9">
    <source>
        <dbReference type="Google" id="ProtNLM"/>
    </source>
</evidence>
<evidence type="ECO:0000313" key="7">
    <source>
        <dbReference type="EMBL" id="GMI41861.1"/>
    </source>
</evidence>
<dbReference type="Pfam" id="PF21010">
    <property type="entry name" value="HA2_C"/>
    <property type="match status" value="1"/>
</dbReference>
<reference evidence="7 8" key="1">
    <citation type="journal article" date="2023" name="Commun. Biol.">
        <title>Genome analysis of Parmales, the sister group of diatoms, reveals the evolutionary specialization of diatoms from phago-mixotrophs to photoautotrophs.</title>
        <authorList>
            <person name="Ban H."/>
            <person name="Sato S."/>
            <person name="Yoshikawa S."/>
            <person name="Yamada K."/>
            <person name="Nakamura Y."/>
            <person name="Ichinomiya M."/>
            <person name="Sato N."/>
            <person name="Blanc-Mathieu R."/>
            <person name="Endo H."/>
            <person name="Kuwata A."/>
            <person name="Ogata H."/>
        </authorList>
    </citation>
    <scope>NUCLEOTIDE SEQUENCE [LARGE SCALE GENOMIC DNA]</scope>
</reference>
<dbReference type="Pfam" id="PF00271">
    <property type="entry name" value="Helicase_C"/>
    <property type="match status" value="1"/>
</dbReference>
<evidence type="ECO:0000256" key="4">
    <source>
        <dbReference type="ARBA" id="ARBA00022840"/>
    </source>
</evidence>
<evidence type="ECO:0000256" key="3">
    <source>
        <dbReference type="ARBA" id="ARBA00022806"/>
    </source>
</evidence>
<dbReference type="InterPro" id="IPR014001">
    <property type="entry name" value="Helicase_ATP-bd"/>
</dbReference>
<dbReference type="InterPro" id="IPR059023">
    <property type="entry name" value="RNA_hel_CTD"/>
</dbReference>
<dbReference type="InterPro" id="IPR001650">
    <property type="entry name" value="Helicase_C-like"/>
</dbReference>
<dbReference type="CDD" id="cd18791">
    <property type="entry name" value="SF2_C_RHA"/>
    <property type="match status" value="1"/>
</dbReference>
<dbReference type="InterPro" id="IPR027417">
    <property type="entry name" value="P-loop_NTPase"/>
</dbReference>
<dbReference type="CDD" id="cd17917">
    <property type="entry name" value="DEXHc_RHA-like"/>
    <property type="match status" value="1"/>
</dbReference>
<feature type="domain" description="Helicase C-terminal" evidence="6">
    <location>
        <begin position="250"/>
        <end position="423"/>
    </location>
</feature>
<dbReference type="SMART" id="SM00490">
    <property type="entry name" value="HELICc"/>
    <property type="match status" value="1"/>
</dbReference>
<accession>A0ABQ6N609</accession>
<protein>
    <recommendedName>
        <fullName evidence="9">P-loop containing nucleoside triphosphate hydrolase protein</fullName>
    </recommendedName>
</protein>
<keyword evidence="4" id="KW-0067">ATP-binding</keyword>
<organism evidence="7 8">
    <name type="scientific">Tetraparma gracilis</name>
    <dbReference type="NCBI Taxonomy" id="2962635"/>
    <lineage>
        <taxon>Eukaryota</taxon>
        <taxon>Sar</taxon>
        <taxon>Stramenopiles</taxon>
        <taxon>Ochrophyta</taxon>
        <taxon>Bolidophyceae</taxon>
        <taxon>Parmales</taxon>
        <taxon>Triparmaceae</taxon>
        <taxon>Tetraparma</taxon>
    </lineage>
</organism>
<dbReference type="Pfam" id="PF07717">
    <property type="entry name" value="OB_NTP_bind"/>
    <property type="match status" value="1"/>
</dbReference>
<dbReference type="InterPro" id="IPR007502">
    <property type="entry name" value="Helicase-assoc_dom"/>
</dbReference>
<dbReference type="Gene3D" id="3.40.50.300">
    <property type="entry name" value="P-loop containing nucleotide triphosphate hydrolases"/>
    <property type="match status" value="2"/>
</dbReference>
<dbReference type="Pfam" id="PF00270">
    <property type="entry name" value="DEAD"/>
    <property type="match status" value="1"/>
</dbReference>
<evidence type="ECO:0000256" key="1">
    <source>
        <dbReference type="ARBA" id="ARBA00022741"/>
    </source>
</evidence>
<dbReference type="InterPro" id="IPR011545">
    <property type="entry name" value="DEAD/DEAH_box_helicase_dom"/>
</dbReference>
<dbReference type="PANTHER" id="PTHR18934">
    <property type="entry name" value="ATP-DEPENDENT RNA HELICASE"/>
    <property type="match status" value="1"/>
</dbReference>
<keyword evidence="1" id="KW-0547">Nucleotide-binding</keyword>
<dbReference type="Gene3D" id="1.20.120.1080">
    <property type="match status" value="1"/>
</dbReference>
<dbReference type="SMART" id="SM00847">
    <property type="entry name" value="HA2"/>
    <property type="match status" value="1"/>
</dbReference>
<dbReference type="EMBL" id="BRYB01001030">
    <property type="protein sequence ID" value="GMI41861.1"/>
    <property type="molecule type" value="Genomic_DNA"/>
</dbReference>
<gene>
    <name evidence="7" type="ORF">TeGR_g10597</name>
</gene>
<dbReference type="SUPFAM" id="SSF52540">
    <property type="entry name" value="P-loop containing nucleoside triphosphate hydrolases"/>
    <property type="match status" value="1"/>
</dbReference>
<feature type="domain" description="Helicase ATP-binding" evidence="5">
    <location>
        <begin position="19"/>
        <end position="182"/>
    </location>
</feature>
<evidence type="ECO:0000259" key="6">
    <source>
        <dbReference type="PROSITE" id="PS51194"/>
    </source>
</evidence>
<sequence length="821" mass="89756">MSKVRASLPAHAARAEFFKIHDSSHQAILVTGETGCGKTTQIPQFILEENPTAKIIVAQPRRLAATGVAMRVAAERGESACGSGSVGYVVRGDSAVGAATRLLFCTTGVLLRQLQNEDALGSLTHIVIDEVHERNLDTDVLLAVLKDELKRNKRLKVVLMSATMDADRFAAYWGKNTPRMHIPGYTHPVQDFFLKDVLEFTGYIPPRGTKVITRDDDGDYSSASAPGTVPMADRVARVDDVNTDYFLVASLVHALVSSKTHVGDDGSILVFLPGVEEIKRCEQAVVQSCRLLSSRMKIFQLHGSLRPAEQKLVFQAYPGCTKVVISTNVAETSITIPDCVVVIDGCREKQSGFDPANRMPMLLEQFASQDSLRQRRGRAGRVRPGVCYKLITKKRHASLREHGVPEIARCAIDSTVLNLKYLGLDTRLFLSTMLDPPSPTAVASAVSALRGLGAVEEHEREGLTPLGTILAQIPAPPPVAKLLTMGCVLNCRDAGLTIAAGMSVGRSPFMKVMLAWKRKPRKSRYKGDDEDRIGGIEEEEEDEEEDFEEVKKKRVLENREKLRKTVGHTDLGLLAAAYSKWADAQGAGEKRQVCEMYGLAPEGMREFKQLTNQFDGALRGAGLGATPRSNENADQWRITRAMVVSALSPGGLVRVERASAKYDDTQGGAVERDGQAKELKFFVKAGQEDAANHRNGQMRVFVHPSSAMFHTGNYSCPWLVFFSLATTSKAFLRDVTEATGYSMLLFGGKLEVRAAEGQLVVAGVARFSAPPRIGVLVGGIRERLDDLLWRKVMEPQKDMEDLDGGGVMQLIKRLLISDGLG</sequence>
<dbReference type="SMART" id="SM00487">
    <property type="entry name" value="DEXDc"/>
    <property type="match status" value="1"/>
</dbReference>
<proteinExistence type="predicted"/>